<feature type="compositionally biased region" description="Low complexity" evidence="6">
    <location>
        <begin position="503"/>
        <end position="512"/>
    </location>
</feature>
<keyword evidence="3" id="KW-0805">Transcription regulation</keyword>
<dbReference type="InterPro" id="IPR045144">
    <property type="entry name" value="TAF4"/>
</dbReference>
<dbReference type="CDD" id="cd08045">
    <property type="entry name" value="HFD_TAF4"/>
    <property type="match status" value="1"/>
</dbReference>
<feature type="compositionally biased region" description="Polar residues" evidence="6">
    <location>
        <begin position="405"/>
        <end position="426"/>
    </location>
</feature>
<feature type="region of interest" description="Disordered" evidence="6">
    <location>
        <begin position="256"/>
        <end position="292"/>
    </location>
</feature>
<name>A0AAN7GQF4_9MYRT</name>
<comment type="caution">
    <text evidence="8">The sequence shown here is derived from an EMBL/GenBank/DDBJ whole genome shotgun (WGS) entry which is preliminary data.</text>
</comment>
<evidence type="ECO:0000313" key="9">
    <source>
        <dbReference type="Proteomes" id="UP001345219"/>
    </source>
</evidence>
<evidence type="ECO:0000256" key="1">
    <source>
        <dbReference type="ARBA" id="ARBA00004123"/>
    </source>
</evidence>
<dbReference type="GO" id="GO:0003677">
    <property type="term" value="F:DNA binding"/>
    <property type="evidence" value="ECO:0007669"/>
    <property type="project" value="TreeGrafter"/>
</dbReference>
<sequence length="862" mass="94614">MDPSIMKLLEEDEDESMHSGADVDAFQAALNRDIGGDASTSQPPASGSSQVHNHITGQSFIGWQSTVTDGTANPQAQRDQANVQNQERLLSEMGMKYHGSDSQQNDVAPEVNNHLLHQKQSRNDNQPGSSEQTQIPKLTGMHISEKTSTPISVPMAQTINSEPQYLKLQKVNNQQAVVHEQPNNRPSRPKQVPFALLLPVILPQLDKDRGMQLHTLYVKLKKNEISKEGFVRIMRGIVGDQMLKLAVTKLQQSESHQFKMQGESSSVQNHPRIQSAATPVQESQQQQLQHVQSAQSSFPVYASGSSYHSLGSTNVSSSVSSVKSQPHDFQIKQMPSQSGVPKLERPSPSTDPKRMQSSSLPVFSGNAALQQGSSNWKSSINKDKVSAPLPSSPDVKHEPVDHYNDQQNQSHTRGLQELPTVSTGQAEQKFPPMGTPKDSAVGPLSPGIGLLNAASSGPSLTESPVISLEDPHAQTGSRLTSPGGNNSRTPAKKPSVGQKKPLESLGSSPPSSKKQKVSGAFADQSIEQLIDVTAVSGVNLREEEEQLFSGPKEDSRASEASRKVVQEEEDALILQRAPLQKKMAEIMDKCGVKNIASDVKRCLSLVRFYPFLLTVSFYDFSCHRELKFQCLEERMRGLLCSLIRVSKQRVDMEKLSHRTVITSDVRHQLTLLNRRAREEWEMKQAEAEKLRKLSEPDGNSAADNDKEKDEGRGKAVKVNKEEDDKMRTTAANVAARAAVGGDDMFSKWQMMAEQARQKRVGGSEGASSSQPSKSLGHKPISASGDNVKELQETGKQGQSDPSVSSGVTRKFGRNQDILAPHRVARTISIKDVITVLEREPQMSKSTLIYRLYDQVHSDTVAE</sequence>
<keyword evidence="9" id="KW-1185">Reference proteome</keyword>
<dbReference type="Pfam" id="PF05236">
    <property type="entry name" value="TAF4"/>
    <property type="match status" value="2"/>
</dbReference>
<feature type="compositionally biased region" description="Basic and acidic residues" evidence="6">
    <location>
        <begin position="394"/>
        <end position="404"/>
    </location>
</feature>
<dbReference type="GO" id="GO:0006367">
    <property type="term" value="P:transcription initiation at RNA polymerase II promoter"/>
    <property type="evidence" value="ECO:0007669"/>
    <property type="project" value="TreeGrafter"/>
</dbReference>
<feature type="compositionally biased region" description="Low complexity" evidence="6">
    <location>
        <begin position="281"/>
        <end position="292"/>
    </location>
</feature>
<dbReference type="GO" id="GO:0005669">
    <property type="term" value="C:transcription factor TFIID complex"/>
    <property type="evidence" value="ECO:0007669"/>
    <property type="project" value="InterPro"/>
</dbReference>
<evidence type="ECO:0000259" key="7">
    <source>
        <dbReference type="PROSITE" id="PS51879"/>
    </source>
</evidence>
<keyword evidence="4" id="KW-0804">Transcription</keyword>
<feature type="region of interest" description="Disordered" evidence="6">
    <location>
        <begin position="752"/>
        <end position="811"/>
    </location>
</feature>
<feature type="compositionally biased region" description="Polar residues" evidence="6">
    <location>
        <begin position="38"/>
        <end position="52"/>
    </location>
</feature>
<feature type="compositionally biased region" description="Polar residues" evidence="6">
    <location>
        <begin position="453"/>
        <end position="464"/>
    </location>
</feature>
<feature type="compositionally biased region" description="Polar residues" evidence="6">
    <location>
        <begin position="262"/>
        <end position="280"/>
    </location>
</feature>
<comment type="similarity">
    <text evidence="2">Belongs to the TAF4 family.</text>
</comment>
<gene>
    <name evidence="8" type="ORF">SAY87_011125</name>
</gene>
<dbReference type="InterPro" id="IPR022003">
    <property type="entry name" value="RST"/>
</dbReference>
<dbReference type="EMBL" id="JAXIOK010000022">
    <property type="protein sequence ID" value="KAK4744813.1"/>
    <property type="molecule type" value="Genomic_DNA"/>
</dbReference>
<feature type="compositionally biased region" description="Polar residues" evidence="6">
    <location>
        <begin position="474"/>
        <end position="489"/>
    </location>
</feature>
<feature type="region of interest" description="Disordered" evidence="6">
    <location>
        <begin position="312"/>
        <end position="519"/>
    </location>
</feature>
<protein>
    <recommendedName>
        <fullName evidence="7">RST domain-containing protein</fullName>
    </recommendedName>
</protein>
<evidence type="ECO:0000256" key="2">
    <source>
        <dbReference type="ARBA" id="ARBA00006178"/>
    </source>
</evidence>
<dbReference type="PANTHER" id="PTHR15138:SF14">
    <property type="entry name" value="TRANSCRIPTION INITIATION FACTOR TFIID SUBUNIT 4"/>
    <property type="match status" value="1"/>
</dbReference>
<proteinExistence type="inferred from homology"/>
<feature type="compositionally biased region" description="Polar residues" evidence="6">
    <location>
        <begin position="793"/>
        <end position="807"/>
    </location>
</feature>
<organism evidence="8 9">
    <name type="scientific">Trapa incisa</name>
    <dbReference type="NCBI Taxonomy" id="236973"/>
    <lineage>
        <taxon>Eukaryota</taxon>
        <taxon>Viridiplantae</taxon>
        <taxon>Streptophyta</taxon>
        <taxon>Embryophyta</taxon>
        <taxon>Tracheophyta</taxon>
        <taxon>Spermatophyta</taxon>
        <taxon>Magnoliopsida</taxon>
        <taxon>eudicotyledons</taxon>
        <taxon>Gunneridae</taxon>
        <taxon>Pentapetalae</taxon>
        <taxon>rosids</taxon>
        <taxon>malvids</taxon>
        <taxon>Myrtales</taxon>
        <taxon>Lythraceae</taxon>
        <taxon>Trapa</taxon>
    </lineage>
</organism>
<feature type="region of interest" description="Disordered" evidence="6">
    <location>
        <begin position="687"/>
        <end position="729"/>
    </location>
</feature>
<feature type="compositionally biased region" description="Basic and acidic residues" evidence="6">
    <location>
        <begin position="703"/>
        <end position="727"/>
    </location>
</feature>
<dbReference type="PROSITE" id="PS51879">
    <property type="entry name" value="RST"/>
    <property type="match status" value="1"/>
</dbReference>
<feature type="domain" description="RST" evidence="7">
    <location>
        <begin position="185"/>
        <end position="256"/>
    </location>
</feature>
<evidence type="ECO:0000256" key="3">
    <source>
        <dbReference type="ARBA" id="ARBA00023015"/>
    </source>
</evidence>
<evidence type="ECO:0000256" key="5">
    <source>
        <dbReference type="ARBA" id="ARBA00023242"/>
    </source>
</evidence>
<evidence type="ECO:0000256" key="6">
    <source>
        <dbReference type="SAM" id="MobiDB-lite"/>
    </source>
</evidence>
<feature type="region of interest" description="Disordered" evidence="6">
    <location>
        <begin position="1"/>
        <end position="52"/>
    </location>
</feature>
<evidence type="ECO:0000313" key="8">
    <source>
        <dbReference type="EMBL" id="KAK4744813.1"/>
    </source>
</evidence>
<dbReference type="Pfam" id="PF12174">
    <property type="entry name" value="RST"/>
    <property type="match status" value="1"/>
</dbReference>
<feature type="compositionally biased region" description="Low complexity" evidence="6">
    <location>
        <begin position="312"/>
        <end position="324"/>
    </location>
</feature>
<comment type="subcellular location">
    <subcellularLocation>
        <location evidence="1">Nucleus</location>
    </subcellularLocation>
</comment>
<keyword evidence="5" id="KW-0539">Nucleus</keyword>
<dbReference type="PANTHER" id="PTHR15138">
    <property type="entry name" value="TRANSCRIPTION INITIATION FACTOR TFIID SUBUNIT 4"/>
    <property type="match status" value="1"/>
</dbReference>
<dbReference type="InterPro" id="IPR007900">
    <property type="entry name" value="TAF4_C"/>
</dbReference>
<reference evidence="8 9" key="1">
    <citation type="journal article" date="2023" name="Hortic Res">
        <title>Pangenome of water caltrop reveals structural variations and asymmetric subgenome divergence after allopolyploidization.</title>
        <authorList>
            <person name="Zhang X."/>
            <person name="Chen Y."/>
            <person name="Wang L."/>
            <person name="Yuan Y."/>
            <person name="Fang M."/>
            <person name="Shi L."/>
            <person name="Lu R."/>
            <person name="Comes H.P."/>
            <person name="Ma Y."/>
            <person name="Chen Y."/>
            <person name="Huang G."/>
            <person name="Zhou Y."/>
            <person name="Zheng Z."/>
            <person name="Qiu Y."/>
        </authorList>
    </citation>
    <scope>NUCLEOTIDE SEQUENCE [LARGE SCALE GENOMIC DNA]</scope>
    <source>
        <tissue evidence="8">Roots</tissue>
    </source>
</reference>
<dbReference type="GO" id="GO:0016251">
    <property type="term" value="F:RNA polymerase II general transcription initiation factor activity"/>
    <property type="evidence" value="ECO:0007669"/>
    <property type="project" value="TreeGrafter"/>
</dbReference>
<accession>A0AAN7GQF4</accession>
<dbReference type="Proteomes" id="UP001345219">
    <property type="component" value="Chromosome 9"/>
</dbReference>
<evidence type="ECO:0000256" key="4">
    <source>
        <dbReference type="ARBA" id="ARBA00023163"/>
    </source>
</evidence>
<feature type="compositionally biased region" description="Polar residues" evidence="6">
    <location>
        <begin position="347"/>
        <end position="379"/>
    </location>
</feature>
<dbReference type="AlphaFoldDB" id="A0AAN7GQF4"/>